<protein>
    <recommendedName>
        <fullName evidence="3">DUF7598 domain-containing protein</fullName>
    </recommendedName>
</protein>
<proteinExistence type="predicted"/>
<feature type="transmembrane region" description="Helical" evidence="2">
    <location>
        <begin position="7"/>
        <end position="35"/>
    </location>
</feature>
<feature type="transmembrane region" description="Helical" evidence="2">
    <location>
        <begin position="140"/>
        <end position="162"/>
    </location>
</feature>
<feature type="transmembrane region" description="Helical" evidence="2">
    <location>
        <begin position="108"/>
        <end position="134"/>
    </location>
</feature>
<dbReference type="HOGENOM" id="CLU_085798_0_0_1"/>
<dbReference type="InterPro" id="IPR056019">
    <property type="entry name" value="DUF7598"/>
</dbReference>
<keyword evidence="2" id="KW-0812">Transmembrane</keyword>
<feature type="compositionally biased region" description="Low complexity" evidence="1">
    <location>
        <begin position="199"/>
        <end position="211"/>
    </location>
</feature>
<reference evidence="5" key="2">
    <citation type="submission" date="2015-01" db="EMBL/GenBank/DDBJ databases">
        <title>Evolutionary Origins and Diversification of the Mycorrhizal Mutualists.</title>
        <authorList>
            <consortium name="DOE Joint Genome Institute"/>
            <consortium name="Mycorrhizal Genomics Consortium"/>
            <person name="Kohler A."/>
            <person name="Kuo A."/>
            <person name="Nagy L.G."/>
            <person name="Floudas D."/>
            <person name="Copeland A."/>
            <person name="Barry K.W."/>
            <person name="Cichocki N."/>
            <person name="Veneault-Fourrey C."/>
            <person name="LaButti K."/>
            <person name="Lindquist E.A."/>
            <person name="Lipzen A."/>
            <person name="Lundell T."/>
            <person name="Morin E."/>
            <person name="Murat C."/>
            <person name="Riley R."/>
            <person name="Ohm R."/>
            <person name="Sun H."/>
            <person name="Tunlid A."/>
            <person name="Henrissat B."/>
            <person name="Grigoriev I.V."/>
            <person name="Hibbett D.S."/>
            <person name="Martin F."/>
        </authorList>
    </citation>
    <scope>NUCLEOTIDE SEQUENCE [LARGE SCALE GENOMIC DNA]</scope>
    <source>
        <strain evidence="5">UH-Slu-Lm8-n1</strain>
    </source>
</reference>
<keyword evidence="2" id="KW-0472">Membrane</keyword>
<accession>A0A0D0B1R4</accession>
<dbReference type="EMBL" id="KN835421">
    <property type="protein sequence ID" value="KIK37933.1"/>
    <property type="molecule type" value="Genomic_DNA"/>
</dbReference>
<keyword evidence="2" id="KW-1133">Transmembrane helix</keyword>
<evidence type="ECO:0000313" key="4">
    <source>
        <dbReference type="EMBL" id="KIK37933.1"/>
    </source>
</evidence>
<dbReference type="OrthoDB" id="5327148at2759"/>
<evidence type="ECO:0000256" key="2">
    <source>
        <dbReference type="SAM" id="Phobius"/>
    </source>
</evidence>
<keyword evidence="5" id="KW-1185">Reference proteome</keyword>
<evidence type="ECO:0000313" key="5">
    <source>
        <dbReference type="Proteomes" id="UP000054485"/>
    </source>
</evidence>
<evidence type="ECO:0000259" key="3">
    <source>
        <dbReference type="Pfam" id="PF24535"/>
    </source>
</evidence>
<dbReference type="Proteomes" id="UP000054485">
    <property type="component" value="Unassembled WGS sequence"/>
</dbReference>
<dbReference type="AlphaFoldDB" id="A0A0D0B1R4"/>
<feature type="region of interest" description="Disordered" evidence="1">
    <location>
        <begin position="262"/>
        <end position="291"/>
    </location>
</feature>
<dbReference type="InParanoid" id="A0A0D0B1R4"/>
<name>A0A0D0B1R4_9AGAM</name>
<feature type="compositionally biased region" description="Low complexity" evidence="1">
    <location>
        <begin position="264"/>
        <end position="291"/>
    </location>
</feature>
<gene>
    <name evidence="4" type="ORF">CY34DRAFT_809866</name>
</gene>
<organism evidence="4 5">
    <name type="scientific">Suillus luteus UH-Slu-Lm8-n1</name>
    <dbReference type="NCBI Taxonomy" id="930992"/>
    <lineage>
        <taxon>Eukaryota</taxon>
        <taxon>Fungi</taxon>
        <taxon>Dikarya</taxon>
        <taxon>Basidiomycota</taxon>
        <taxon>Agaricomycotina</taxon>
        <taxon>Agaricomycetes</taxon>
        <taxon>Agaricomycetidae</taxon>
        <taxon>Boletales</taxon>
        <taxon>Suillineae</taxon>
        <taxon>Suillaceae</taxon>
        <taxon>Suillus</taxon>
    </lineage>
</organism>
<feature type="transmembrane region" description="Helical" evidence="2">
    <location>
        <begin position="76"/>
        <end position="96"/>
    </location>
</feature>
<evidence type="ECO:0000256" key="1">
    <source>
        <dbReference type="SAM" id="MobiDB-lite"/>
    </source>
</evidence>
<sequence>MVGARAYIFFGLNVVRFLSIVSLILVFASSIFVIVTDVEAVNAFESAKQSGNVTAQDFADCEYIENSTVPNQIGGVFWAVINRLLIIFQVIMLFLSEIGWPSPFFDRFFPVLGSGFGLGALGIFQGLIGAAVLSQHVDDFTLVSAFFLFVLGCINMFLGLLFRESAKSRRSITSWREEAKGVLPTSNLRNSATLDLNRSGSSSSGQSSHSSTMYEEKATGGVTEFGAVRNPSRAGYGFGRQGEKAAGLKGFLISKPLETLPRYAARPTSVPSRSSRSASPQPRFASSGSAI</sequence>
<feature type="region of interest" description="Disordered" evidence="1">
    <location>
        <begin position="192"/>
        <end position="216"/>
    </location>
</feature>
<reference evidence="4 5" key="1">
    <citation type="submission" date="2014-04" db="EMBL/GenBank/DDBJ databases">
        <authorList>
            <consortium name="DOE Joint Genome Institute"/>
            <person name="Kuo A."/>
            <person name="Ruytinx J."/>
            <person name="Rineau F."/>
            <person name="Colpaert J."/>
            <person name="Kohler A."/>
            <person name="Nagy L.G."/>
            <person name="Floudas D."/>
            <person name="Copeland A."/>
            <person name="Barry K.W."/>
            <person name="Cichocki N."/>
            <person name="Veneault-Fourrey C."/>
            <person name="LaButti K."/>
            <person name="Lindquist E.A."/>
            <person name="Lipzen A."/>
            <person name="Lundell T."/>
            <person name="Morin E."/>
            <person name="Murat C."/>
            <person name="Sun H."/>
            <person name="Tunlid A."/>
            <person name="Henrissat B."/>
            <person name="Grigoriev I.V."/>
            <person name="Hibbett D.S."/>
            <person name="Martin F."/>
            <person name="Nordberg H.P."/>
            <person name="Cantor M.N."/>
            <person name="Hua S.X."/>
        </authorList>
    </citation>
    <scope>NUCLEOTIDE SEQUENCE [LARGE SCALE GENOMIC DNA]</scope>
    <source>
        <strain evidence="4 5">UH-Slu-Lm8-n1</strain>
    </source>
</reference>
<dbReference type="Pfam" id="PF24535">
    <property type="entry name" value="DUF7598"/>
    <property type="match status" value="1"/>
</dbReference>
<feature type="domain" description="DUF7598" evidence="3">
    <location>
        <begin position="76"/>
        <end position="135"/>
    </location>
</feature>